<feature type="signal peptide" evidence="5">
    <location>
        <begin position="1"/>
        <end position="24"/>
    </location>
</feature>
<feature type="domain" description="PPIase cyclophilin-type" evidence="6">
    <location>
        <begin position="45"/>
        <end position="247"/>
    </location>
</feature>
<proteinExistence type="inferred from homology"/>
<dbReference type="GO" id="GO:0003755">
    <property type="term" value="F:peptidyl-prolyl cis-trans isomerase activity"/>
    <property type="evidence" value="ECO:0007669"/>
    <property type="project" value="UniProtKB-KW"/>
</dbReference>
<dbReference type="Gene3D" id="2.40.100.10">
    <property type="entry name" value="Cyclophilin-like"/>
    <property type="match status" value="1"/>
</dbReference>
<dbReference type="InterPro" id="IPR029000">
    <property type="entry name" value="Cyclophilin-like_dom_sf"/>
</dbReference>
<dbReference type="InterPro" id="IPR002130">
    <property type="entry name" value="Cyclophilin-type_PPIase_dom"/>
</dbReference>
<dbReference type="Proteomes" id="UP000199150">
    <property type="component" value="Unassembled WGS sequence"/>
</dbReference>
<dbReference type="RefSeq" id="WP_090643460.1">
    <property type="nucleotide sequence ID" value="NZ_FMTS01000001.1"/>
</dbReference>
<dbReference type="OrthoDB" id="9807797at2"/>
<accession>A0A1G4PR95</accession>
<evidence type="ECO:0000256" key="1">
    <source>
        <dbReference type="ARBA" id="ARBA00007365"/>
    </source>
</evidence>
<keyword evidence="4 7" id="KW-0413">Isomerase</keyword>
<evidence type="ECO:0000259" key="6">
    <source>
        <dbReference type="PROSITE" id="PS50072"/>
    </source>
</evidence>
<dbReference type="EC" id="5.2.1.8" evidence="2"/>
<dbReference type="GO" id="GO:0006457">
    <property type="term" value="P:protein folding"/>
    <property type="evidence" value="ECO:0007669"/>
    <property type="project" value="InterPro"/>
</dbReference>
<dbReference type="CDD" id="cd00317">
    <property type="entry name" value="cyclophilin"/>
    <property type="match status" value="1"/>
</dbReference>
<dbReference type="EMBL" id="FMTS01000001">
    <property type="protein sequence ID" value="SCW34715.1"/>
    <property type="molecule type" value="Genomic_DNA"/>
</dbReference>
<evidence type="ECO:0000256" key="5">
    <source>
        <dbReference type="SAM" id="SignalP"/>
    </source>
</evidence>
<dbReference type="SUPFAM" id="SSF50891">
    <property type="entry name" value="Cyclophilin-like"/>
    <property type="match status" value="1"/>
</dbReference>
<evidence type="ECO:0000313" key="8">
    <source>
        <dbReference type="Proteomes" id="UP000199150"/>
    </source>
</evidence>
<dbReference type="InterPro" id="IPR020892">
    <property type="entry name" value="Cyclophilin-type_PPIase_CS"/>
</dbReference>
<evidence type="ECO:0000256" key="2">
    <source>
        <dbReference type="ARBA" id="ARBA00013194"/>
    </source>
</evidence>
<dbReference type="PANTHER" id="PTHR45625:SF4">
    <property type="entry name" value="PEPTIDYLPROLYL ISOMERASE DOMAIN AND WD REPEAT-CONTAINING PROTEIN 1"/>
    <property type="match status" value="1"/>
</dbReference>
<dbReference type="Pfam" id="PF00160">
    <property type="entry name" value="Pro_isomerase"/>
    <property type="match status" value="1"/>
</dbReference>
<evidence type="ECO:0000313" key="7">
    <source>
        <dbReference type="EMBL" id="SCW34715.1"/>
    </source>
</evidence>
<protein>
    <recommendedName>
        <fullName evidence="2">peptidylprolyl isomerase</fullName>
        <ecNumber evidence="2">5.2.1.8</ecNumber>
    </recommendedName>
</protein>
<dbReference type="STRING" id="260084.SAMN02927928_0591"/>
<comment type="similarity">
    <text evidence="1">Belongs to the cyclophilin-type PPIase family.</text>
</comment>
<reference evidence="8" key="1">
    <citation type="submission" date="2016-10" db="EMBL/GenBank/DDBJ databases">
        <authorList>
            <person name="Varghese N."/>
            <person name="Submissions S."/>
        </authorList>
    </citation>
    <scope>NUCLEOTIDE SEQUENCE [LARGE SCALE GENOMIC DNA]</scope>
    <source>
        <strain evidence="8">CGMCC 1.3431</strain>
    </source>
</reference>
<dbReference type="InterPro" id="IPR044666">
    <property type="entry name" value="Cyclophilin_A-like"/>
</dbReference>
<evidence type="ECO:0000256" key="3">
    <source>
        <dbReference type="ARBA" id="ARBA00023110"/>
    </source>
</evidence>
<keyword evidence="5" id="KW-0732">Signal</keyword>
<organism evidence="7 8">
    <name type="scientific">Asticcacaulis taihuensis</name>
    <dbReference type="NCBI Taxonomy" id="260084"/>
    <lineage>
        <taxon>Bacteria</taxon>
        <taxon>Pseudomonadati</taxon>
        <taxon>Pseudomonadota</taxon>
        <taxon>Alphaproteobacteria</taxon>
        <taxon>Caulobacterales</taxon>
        <taxon>Caulobacteraceae</taxon>
        <taxon>Asticcacaulis</taxon>
    </lineage>
</organism>
<name>A0A1G4PR95_9CAUL</name>
<keyword evidence="3" id="KW-0697">Rotamase</keyword>
<keyword evidence="8" id="KW-1185">Reference proteome</keyword>
<dbReference type="PANTHER" id="PTHR45625">
    <property type="entry name" value="PEPTIDYL-PROLYL CIS-TRANS ISOMERASE-RELATED"/>
    <property type="match status" value="1"/>
</dbReference>
<dbReference type="PROSITE" id="PS00170">
    <property type="entry name" value="CSA_PPIASE_1"/>
    <property type="match status" value="1"/>
</dbReference>
<gene>
    <name evidence="7" type="ORF">SAMN02927928_0591</name>
</gene>
<dbReference type="AlphaFoldDB" id="A0A1G4PR95"/>
<evidence type="ECO:0000256" key="4">
    <source>
        <dbReference type="ARBA" id="ARBA00023235"/>
    </source>
</evidence>
<sequence length="294" mass="31547">MSLVKKSALLAGAIAALMATSAFALDPGYRMADPNNTLVIDTTKGQVILEMYPSLAPNHVERLLTLTRQHFYDGLTFHRVIEDFMAQTGDPKGDGTGDSTLPNVKAEFTVRHDSSFPFTVATRPKGSLIGFVGAMPVQSQVNELMAISNDGKVNAWGLFCQGTVGMAHSYDPDSGNSQFFLMRGANSSLEKKYTAFGTILTGLDVVRKLKIGEPPVNPDKMNTVRVLADIPEAERPQVEVMDTTSPQFQAVLDATRKDKGDNFSDCDVTVPAKILNAAPVTAEATPTPAAPAGR</sequence>
<dbReference type="PROSITE" id="PS50072">
    <property type="entry name" value="CSA_PPIASE_2"/>
    <property type="match status" value="1"/>
</dbReference>
<feature type="chain" id="PRO_5011494291" description="peptidylprolyl isomerase" evidence="5">
    <location>
        <begin position="25"/>
        <end position="294"/>
    </location>
</feature>